<proteinExistence type="predicted"/>
<evidence type="ECO:0000256" key="1">
    <source>
        <dbReference type="SAM" id="MobiDB-lite"/>
    </source>
</evidence>
<dbReference type="CDD" id="cd10912">
    <property type="entry name" value="PIN_YacP-like"/>
    <property type="match status" value="1"/>
</dbReference>
<protein>
    <recommendedName>
        <fullName evidence="4">YacP-like NYN domain protein</fullName>
    </recommendedName>
</protein>
<organism evidence="2 3">
    <name type="scientific">Ficus carica</name>
    <name type="common">Common fig</name>
    <dbReference type="NCBI Taxonomy" id="3494"/>
    <lineage>
        <taxon>Eukaryota</taxon>
        <taxon>Viridiplantae</taxon>
        <taxon>Streptophyta</taxon>
        <taxon>Embryophyta</taxon>
        <taxon>Tracheophyta</taxon>
        <taxon>Spermatophyta</taxon>
        <taxon>Magnoliopsida</taxon>
        <taxon>eudicotyledons</taxon>
        <taxon>Gunneridae</taxon>
        <taxon>Pentapetalae</taxon>
        <taxon>rosids</taxon>
        <taxon>fabids</taxon>
        <taxon>Rosales</taxon>
        <taxon>Moraceae</taxon>
        <taxon>Ficeae</taxon>
        <taxon>Ficus</taxon>
    </lineage>
</organism>
<evidence type="ECO:0000313" key="2">
    <source>
        <dbReference type="EMBL" id="GMN33278.1"/>
    </source>
</evidence>
<feature type="compositionally biased region" description="Low complexity" evidence="1">
    <location>
        <begin position="69"/>
        <end position="80"/>
    </location>
</feature>
<feature type="region of interest" description="Disordered" evidence="1">
    <location>
        <begin position="67"/>
        <end position="87"/>
    </location>
</feature>
<dbReference type="InterPro" id="IPR010298">
    <property type="entry name" value="YacP-like"/>
</dbReference>
<accession>A0AA88CSM6</accession>
<evidence type="ECO:0008006" key="4">
    <source>
        <dbReference type="Google" id="ProtNLM"/>
    </source>
</evidence>
<dbReference type="PANTHER" id="PTHR34547:SF1">
    <property type="entry name" value="YACP-LIKE NYN DOMAIN PROTEIN"/>
    <property type="match status" value="1"/>
</dbReference>
<sequence length="330" mass="36519">MKAVGASSSSSLVFLSGGGNGGGSSSCCFCFCCYGNSSSSSSSLSSSSMAFSTTNKYNFIIIMAKSKKSQSSSPSPKGSEPAPPRITSNVKQNLQFLKLWKVEFQKRKSGTPKPATSYRKKRLEKEALPEDTEFYRDPTTTLYYTNQGLETAVPVLLVDGYNVCGYWVKLKKHFMNGRLDIARQKLIDELVTFSMLREVKVVVVFDAMMSGLPTHKETFEGVDLVFSSETCADAWIEKEVVALREDGCPKVWVVTSDHIQQHAAHGAGAFVWSCKALVSEIKASKKEVETMLQDHRSNSFQGRLLKHNLDSEVVDALKDLRKQLSETEKK</sequence>
<name>A0AA88CSM6_FICCA</name>
<dbReference type="Pfam" id="PF05991">
    <property type="entry name" value="NYN_YacP"/>
    <property type="match status" value="1"/>
</dbReference>
<comment type="caution">
    <text evidence="2">The sequence shown here is derived from an EMBL/GenBank/DDBJ whole genome shotgun (WGS) entry which is preliminary data.</text>
</comment>
<dbReference type="EMBL" id="BTGU01000004">
    <property type="protein sequence ID" value="GMN33278.1"/>
    <property type="molecule type" value="Genomic_DNA"/>
</dbReference>
<dbReference type="Gramene" id="FCD_00011654-RA">
    <property type="protein sequence ID" value="FCD_00011654-RA:cds"/>
    <property type="gene ID" value="FCD_00011654"/>
</dbReference>
<keyword evidence="3" id="KW-1185">Reference proteome</keyword>
<dbReference type="AlphaFoldDB" id="A0AA88CSM6"/>
<dbReference type="Proteomes" id="UP001187192">
    <property type="component" value="Unassembled WGS sequence"/>
</dbReference>
<gene>
    <name evidence="2" type="ORF">TIFTF001_004076</name>
</gene>
<dbReference type="PROSITE" id="PS51257">
    <property type="entry name" value="PROKAR_LIPOPROTEIN"/>
    <property type="match status" value="1"/>
</dbReference>
<evidence type="ECO:0000313" key="3">
    <source>
        <dbReference type="Proteomes" id="UP001187192"/>
    </source>
</evidence>
<reference evidence="2" key="1">
    <citation type="submission" date="2023-07" db="EMBL/GenBank/DDBJ databases">
        <title>draft genome sequence of fig (Ficus carica).</title>
        <authorList>
            <person name="Takahashi T."/>
            <person name="Nishimura K."/>
        </authorList>
    </citation>
    <scope>NUCLEOTIDE SEQUENCE</scope>
</reference>
<dbReference type="PANTHER" id="PTHR34547">
    <property type="entry name" value="YACP-LIKE NYN DOMAIN PROTEIN"/>
    <property type="match status" value="1"/>
</dbReference>